<feature type="non-terminal residue" evidence="1">
    <location>
        <position position="1"/>
    </location>
</feature>
<comment type="caution">
    <text evidence="1">The sequence shown here is derived from an EMBL/GenBank/DDBJ whole genome shotgun (WGS) entry which is preliminary data.</text>
</comment>
<proteinExistence type="predicted"/>
<sequence>TVYNLNDHWKYRDISKRHQLPYEYTMIRLSLQPMPIFKVFLDIYYDNFSTYRNVYHSLEGVYMQLSNMLQSDQRLLKNYFLIGLVPFGTSFDNFIKPVLKDTQHLENGGIGCITSDLPQ</sequence>
<feature type="non-terminal residue" evidence="1">
    <location>
        <position position="119"/>
    </location>
</feature>
<evidence type="ECO:0000313" key="2">
    <source>
        <dbReference type="Proteomes" id="UP000789759"/>
    </source>
</evidence>
<organism evidence="1 2">
    <name type="scientific">Cetraspora pellucida</name>
    <dbReference type="NCBI Taxonomy" id="1433469"/>
    <lineage>
        <taxon>Eukaryota</taxon>
        <taxon>Fungi</taxon>
        <taxon>Fungi incertae sedis</taxon>
        <taxon>Mucoromycota</taxon>
        <taxon>Glomeromycotina</taxon>
        <taxon>Glomeromycetes</taxon>
        <taxon>Diversisporales</taxon>
        <taxon>Gigasporaceae</taxon>
        <taxon>Cetraspora</taxon>
    </lineage>
</organism>
<evidence type="ECO:0000313" key="1">
    <source>
        <dbReference type="EMBL" id="CAG8822996.1"/>
    </source>
</evidence>
<reference evidence="1" key="1">
    <citation type="submission" date="2021-06" db="EMBL/GenBank/DDBJ databases">
        <authorList>
            <person name="Kallberg Y."/>
            <person name="Tangrot J."/>
            <person name="Rosling A."/>
        </authorList>
    </citation>
    <scope>NUCLEOTIDE SEQUENCE</scope>
    <source>
        <strain evidence="1">FL966</strain>
    </source>
</reference>
<dbReference type="OrthoDB" id="2351769at2759"/>
<keyword evidence="2" id="KW-1185">Reference proteome</keyword>
<accession>A0A9N9PAV8</accession>
<dbReference type="AlphaFoldDB" id="A0A9N9PAV8"/>
<name>A0A9N9PAV8_9GLOM</name>
<gene>
    <name evidence="1" type="ORF">CPELLU_LOCUS19868</name>
</gene>
<protein>
    <submittedName>
        <fullName evidence="1">9962_t:CDS:1</fullName>
    </submittedName>
</protein>
<dbReference type="EMBL" id="CAJVQA010052391">
    <property type="protein sequence ID" value="CAG8822996.1"/>
    <property type="molecule type" value="Genomic_DNA"/>
</dbReference>
<dbReference type="Proteomes" id="UP000789759">
    <property type="component" value="Unassembled WGS sequence"/>
</dbReference>